<proteinExistence type="predicted"/>
<dbReference type="RefSeq" id="WP_153289472.1">
    <property type="nucleotide sequence ID" value="NZ_CP045643.1"/>
</dbReference>
<evidence type="ECO:0000256" key="1">
    <source>
        <dbReference type="SAM" id="Phobius"/>
    </source>
</evidence>
<evidence type="ECO:0000313" key="3">
    <source>
        <dbReference type="Proteomes" id="UP000326179"/>
    </source>
</evidence>
<accession>A0A5Q0LE44</accession>
<protein>
    <submittedName>
        <fullName evidence="2">Uncharacterized protein</fullName>
    </submittedName>
</protein>
<organism evidence="2 3">
    <name type="scientific">Streptomyces fagopyri</name>
    <dbReference type="NCBI Taxonomy" id="2662397"/>
    <lineage>
        <taxon>Bacteria</taxon>
        <taxon>Bacillati</taxon>
        <taxon>Actinomycetota</taxon>
        <taxon>Actinomycetes</taxon>
        <taxon>Kitasatosporales</taxon>
        <taxon>Streptomycetaceae</taxon>
        <taxon>Streptomyces</taxon>
    </lineage>
</organism>
<reference evidence="2 3" key="1">
    <citation type="submission" date="2019-10" db="EMBL/GenBank/DDBJ databases">
        <title>A novel species.</title>
        <authorList>
            <person name="Gao J."/>
        </authorList>
    </citation>
    <scope>NUCLEOTIDE SEQUENCE [LARGE SCALE GENOMIC DNA]</scope>
    <source>
        <strain evidence="2 3">QMT-28</strain>
    </source>
</reference>
<keyword evidence="1" id="KW-0812">Transmembrane</keyword>
<feature type="transmembrane region" description="Helical" evidence="1">
    <location>
        <begin position="61"/>
        <end position="83"/>
    </location>
</feature>
<dbReference type="Proteomes" id="UP000326179">
    <property type="component" value="Chromosome"/>
</dbReference>
<gene>
    <name evidence="2" type="ORF">GFH48_19735</name>
</gene>
<dbReference type="EMBL" id="CP045643">
    <property type="protein sequence ID" value="QFZ75201.1"/>
    <property type="molecule type" value="Genomic_DNA"/>
</dbReference>
<keyword evidence="1" id="KW-1133">Transmembrane helix</keyword>
<name>A0A5Q0LE44_9ACTN</name>
<evidence type="ECO:0000313" key="2">
    <source>
        <dbReference type="EMBL" id="QFZ75201.1"/>
    </source>
</evidence>
<keyword evidence="1" id="KW-0472">Membrane</keyword>
<dbReference type="KEGG" id="sfy:GFH48_19735"/>
<dbReference type="AlphaFoldDB" id="A0A5Q0LE44"/>
<sequence length="129" mass="13964">MESIRTRAEVRIEAASQQYARTDPAFLEQVLELRTDLSRAGVEVLDGDGAGKKGIGEIEPVVQAVVFGGPGLVALCGVAKVWLRQRGHRVLRITVRDSVGDEHVVLAEGKNVSDEMLLAFSRDVGKRLG</sequence>
<keyword evidence="3" id="KW-1185">Reference proteome</keyword>